<name>A0AAE1T8B0_9LAMI</name>
<evidence type="ECO:0000256" key="1">
    <source>
        <dbReference type="SAM" id="MobiDB-lite"/>
    </source>
</evidence>
<evidence type="ECO:0000313" key="4">
    <source>
        <dbReference type="Proteomes" id="UP001289374"/>
    </source>
</evidence>
<gene>
    <name evidence="3" type="ORF">Sango_2783300</name>
</gene>
<dbReference type="Pfam" id="PF14111">
    <property type="entry name" value="DUF4283"/>
    <property type="match status" value="1"/>
</dbReference>
<proteinExistence type="predicted"/>
<dbReference type="PANTHER" id="PTHR33116">
    <property type="entry name" value="REVERSE TRANSCRIPTASE ZINC-BINDING DOMAIN-CONTAINING PROTEIN-RELATED-RELATED"/>
    <property type="match status" value="1"/>
</dbReference>
<evidence type="ECO:0000259" key="2">
    <source>
        <dbReference type="Pfam" id="PF14111"/>
    </source>
</evidence>
<comment type="caution">
    <text evidence="3">The sequence shown here is derived from an EMBL/GenBank/DDBJ whole genome shotgun (WGS) entry which is preliminary data.</text>
</comment>
<reference evidence="3" key="1">
    <citation type="submission" date="2020-06" db="EMBL/GenBank/DDBJ databases">
        <authorList>
            <person name="Li T."/>
            <person name="Hu X."/>
            <person name="Zhang T."/>
            <person name="Song X."/>
            <person name="Zhang H."/>
            <person name="Dai N."/>
            <person name="Sheng W."/>
            <person name="Hou X."/>
            <person name="Wei L."/>
        </authorList>
    </citation>
    <scope>NUCLEOTIDE SEQUENCE</scope>
    <source>
        <strain evidence="3">K16</strain>
        <tissue evidence="3">Leaf</tissue>
    </source>
</reference>
<accession>A0AAE1T8B0</accession>
<keyword evidence="4" id="KW-1185">Reference proteome</keyword>
<feature type="domain" description="DUF4283" evidence="2">
    <location>
        <begin position="41"/>
        <end position="110"/>
    </location>
</feature>
<organism evidence="3 4">
    <name type="scientific">Sesamum angolense</name>
    <dbReference type="NCBI Taxonomy" id="2727404"/>
    <lineage>
        <taxon>Eukaryota</taxon>
        <taxon>Viridiplantae</taxon>
        <taxon>Streptophyta</taxon>
        <taxon>Embryophyta</taxon>
        <taxon>Tracheophyta</taxon>
        <taxon>Spermatophyta</taxon>
        <taxon>Magnoliopsida</taxon>
        <taxon>eudicotyledons</taxon>
        <taxon>Gunneridae</taxon>
        <taxon>Pentapetalae</taxon>
        <taxon>asterids</taxon>
        <taxon>lamiids</taxon>
        <taxon>Lamiales</taxon>
        <taxon>Pedaliaceae</taxon>
        <taxon>Sesamum</taxon>
    </lineage>
</organism>
<dbReference type="AlphaFoldDB" id="A0AAE1T8B0"/>
<protein>
    <submittedName>
        <fullName evidence="3">Mitochondrial protein</fullName>
    </submittedName>
</protein>
<dbReference type="PANTHER" id="PTHR33116:SF86">
    <property type="entry name" value="REVERSE TRANSCRIPTASE DOMAIN-CONTAINING PROTEIN"/>
    <property type="match status" value="1"/>
</dbReference>
<feature type="region of interest" description="Disordered" evidence="1">
    <location>
        <begin position="223"/>
        <end position="265"/>
    </location>
</feature>
<reference evidence="3" key="2">
    <citation type="journal article" date="2024" name="Plant">
        <title>Genomic evolution and insights into agronomic trait innovations of Sesamum species.</title>
        <authorList>
            <person name="Miao H."/>
            <person name="Wang L."/>
            <person name="Qu L."/>
            <person name="Liu H."/>
            <person name="Sun Y."/>
            <person name="Le M."/>
            <person name="Wang Q."/>
            <person name="Wei S."/>
            <person name="Zheng Y."/>
            <person name="Lin W."/>
            <person name="Duan Y."/>
            <person name="Cao H."/>
            <person name="Xiong S."/>
            <person name="Wang X."/>
            <person name="Wei L."/>
            <person name="Li C."/>
            <person name="Ma Q."/>
            <person name="Ju M."/>
            <person name="Zhao R."/>
            <person name="Li G."/>
            <person name="Mu C."/>
            <person name="Tian Q."/>
            <person name="Mei H."/>
            <person name="Zhang T."/>
            <person name="Gao T."/>
            <person name="Zhang H."/>
        </authorList>
    </citation>
    <scope>NUCLEOTIDE SEQUENCE</scope>
    <source>
        <strain evidence="3">K16</strain>
    </source>
</reference>
<evidence type="ECO:0000313" key="3">
    <source>
        <dbReference type="EMBL" id="KAK4383356.1"/>
    </source>
</evidence>
<dbReference type="EMBL" id="JACGWL010000576">
    <property type="protein sequence ID" value="KAK4383356.1"/>
    <property type="molecule type" value="Genomic_DNA"/>
</dbReference>
<dbReference type="Proteomes" id="UP001289374">
    <property type="component" value="Unassembled WGS sequence"/>
</dbReference>
<sequence length="645" mass="73024">MEEDIARLGQALILTEEEELGVVMPAGIWHSDSDSGGFHTVGQVLSHKSYYMQALKTVLQSALNPAKGMTISFIANDRFLLKFFHSVDRDRVLDSGPWAFEKNLIVLAKLAEIDNPRQWTSTGVISMFGSMGYPLDTYRNGVSPVVSLTLLIREILRHTGLGCVLTLVLPPEPDSPRLTISMLSRRHSDLDLPFERDLRSRLMLSLPEVVRFLPPSIQTIHQPGPIPLGTLSPSLPPQPSPSNLTTPLHSSHSTPRPSEPSPNPAVPLYPLRCEDIITKAWARPGSLGEKLECLGARHSVWGRLVNRETKDRIARLEQDLVGLKGEALTSANHTRALRDREELTKLIIQEEFFWKQRTSKTIANRLKPWSDRIISPSQSAFVSGRLITDNVLLAFETNHFLHTHSKGLKHFMNLKLDISKAYDRVEWSFLRTVLVWLHFPSEKSSSRRPSIPLSVSTLYRVPELAISSSSEEGYDSRCGVAFRSKKALFPALKDHIWRRIQGWHEKTLSQAGKAVLIQAVVQAIPSYAMSYFRLPRTLLQEFQALSANFFWNDGDQRKIHWIAWNQLCFRKLEGGLGFRNLEAFNLALLGKQLRHLLSRLESLVSKVLKAKYYPRIHLFEAQIGTRPSYTWRSLFAAFELLKAGC</sequence>
<dbReference type="InterPro" id="IPR025558">
    <property type="entry name" value="DUF4283"/>
</dbReference>